<keyword evidence="2" id="KW-1185">Reference proteome</keyword>
<organism evidence="1 2">
    <name type="scientific">Cardiocondyla obscurior</name>
    <dbReference type="NCBI Taxonomy" id="286306"/>
    <lineage>
        <taxon>Eukaryota</taxon>
        <taxon>Metazoa</taxon>
        <taxon>Ecdysozoa</taxon>
        <taxon>Arthropoda</taxon>
        <taxon>Hexapoda</taxon>
        <taxon>Insecta</taxon>
        <taxon>Pterygota</taxon>
        <taxon>Neoptera</taxon>
        <taxon>Endopterygota</taxon>
        <taxon>Hymenoptera</taxon>
        <taxon>Apocrita</taxon>
        <taxon>Aculeata</taxon>
        <taxon>Formicoidea</taxon>
        <taxon>Formicidae</taxon>
        <taxon>Myrmicinae</taxon>
        <taxon>Cardiocondyla</taxon>
    </lineage>
</organism>
<protein>
    <submittedName>
        <fullName evidence="1">Uncharacterized protein</fullName>
    </submittedName>
</protein>
<evidence type="ECO:0000313" key="2">
    <source>
        <dbReference type="Proteomes" id="UP001430953"/>
    </source>
</evidence>
<gene>
    <name evidence="1" type="ORF">PUN28_006215</name>
</gene>
<name>A0AAW2G9D5_9HYME</name>
<dbReference type="AlphaFoldDB" id="A0AAW2G9D5"/>
<evidence type="ECO:0000313" key="1">
    <source>
        <dbReference type="EMBL" id="KAL0124220.1"/>
    </source>
</evidence>
<dbReference type="Proteomes" id="UP001430953">
    <property type="component" value="Unassembled WGS sequence"/>
</dbReference>
<reference evidence="1 2" key="1">
    <citation type="submission" date="2023-03" db="EMBL/GenBank/DDBJ databases">
        <title>High recombination rates correlate with genetic variation in Cardiocondyla obscurior ants.</title>
        <authorList>
            <person name="Errbii M."/>
        </authorList>
    </citation>
    <scope>NUCLEOTIDE SEQUENCE [LARGE SCALE GENOMIC DNA]</scope>
    <source>
        <strain evidence="1">Alpha-2009</strain>
        <tissue evidence="1">Whole body</tissue>
    </source>
</reference>
<dbReference type="EMBL" id="JADYXP020000005">
    <property type="protein sequence ID" value="KAL0124220.1"/>
    <property type="molecule type" value="Genomic_DNA"/>
</dbReference>
<proteinExistence type="predicted"/>
<accession>A0AAW2G9D5</accession>
<comment type="caution">
    <text evidence="1">The sequence shown here is derived from an EMBL/GenBank/DDBJ whole genome shotgun (WGS) entry which is preliminary data.</text>
</comment>
<sequence length="88" mass="9880">MKLGDFWSLSLSLLKSPEVVLEIPEEFAPGAGYVAIGARRNDLRESILTSRGYKTRDVLYRETTSPDIWTCDLQDGSPRALINRPLGR</sequence>